<dbReference type="SMART" id="SM00382">
    <property type="entry name" value="AAA"/>
    <property type="match status" value="1"/>
</dbReference>
<comment type="caution">
    <text evidence="4">The sequence shown here is derived from an EMBL/GenBank/DDBJ whole genome shotgun (WGS) entry which is preliminary data.</text>
</comment>
<dbReference type="EMBL" id="JAUSUI010000002">
    <property type="protein sequence ID" value="MDQ0301923.1"/>
    <property type="molecule type" value="Genomic_DNA"/>
</dbReference>
<keyword evidence="2 4" id="KW-0067">ATP-binding</keyword>
<dbReference type="InterPro" id="IPR003439">
    <property type="entry name" value="ABC_transporter-like_ATP-bd"/>
</dbReference>
<accession>A0ABU0B7Y6</accession>
<dbReference type="Proteomes" id="UP001224682">
    <property type="component" value="Unassembled WGS sequence"/>
</dbReference>
<evidence type="ECO:0000256" key="1">
    <source>
        <dbReference type="ARBA" id="ARBA00022741"/>
    </source>
</evidence>
<reference evidence="4 5" key="1">
    <citation type="submission" date="2023-07" db="EMBL/GenBank/DDBJ databases">
        <title>Genomic Encyclopedia of Type Strains, Phase IV (KMG-IV): sequencing the most valuable type-strain genomes for metagenomic binning, comparative biology and taxonomic classification.</title>
        <authorList>
            <person name="Goeker M."/>
        </authorList>
    </citation>
    <scope>NUCLEOTIDE SEQUENCE [LARGE SCALE GENOMIC DNA]</scope>
    <source>
        <strain evidence="4 5">DSM 2457</strain>
    </source>
</reference>
<dbReference type="Pfam" id="PF00005">
    <property type="entry name" value="ABC_tran"/>
    <property type="match status" value="1"/>
</dbReference>
<dbReference type="GO" id="GO:0005524">
    <property type="term" value="F:ATP binding"/>
    <property type="evidence" value="ECO:0007669"/>
    <property type="project" value="UniProtKB-KW"/>
</dbReference>
<dbReference type="PANTHER" id="PTHR24220:SF611">
    <property type="entry name" value="ATP-BINDING COMPONENT OF ABC TRANSPORTER-RELATED"/>
    <property type="match status" value="1"/>
</dbReference>
<evidence type="ECO:0000259" key="3">
    <source>
        <dbReference type="PROSITE" id="PS50893"/>
    </source>
</evidence>
<proteinExistence type="predicted"/>
<gene>
    <name evidence="4" type="ORF">J2S75_000946</name>
</gene>
<sequence>MPELHVSDLVVRFPGLERPALDIPTLQLPAGAHVALTGPSGSGKTTLINILTGLDRAPAGRVIWGDTDIGRLGEGARDRWRAGHVGLVMQEFHLFPGLSALENVLLPQRLATFRLAPGRRAEADRLLARVGIERPGQKVETLSRGQMQRVAVARALVARPPILVADEPTASLDADAGAAVAELLAALAREVGATLIVATHDARLIAGMAQVLRLEAGRLVPAGANPAAPAPTHAAVDPAA</sequence>
<dbReference type="Gene3D" id="3.40.50.300">
    <property type="entry name" value="P-loop containing nucleotide triphosphate hydrolases"/>
    <property type="match status" value="1"/>
</dbReference>
<evidence type="ECO:0000313" key="5">
    <source>
        <dbReference type="Proteomes" id="UP001224682"/>
    </source>
</evidence>
<dbReference type="InterPro" id="IPR003593">
    <property type="entry name" value="AAA+_ATPase"/>
</dbReference>
<keyword evidence="5" id="KW-1185">Reference proteome</keyword>
<dbReference type="RefSeq" id="WP_307018663.1">
    <property type="nucleotide sequence ID" value="NZ_JAUSUI010000002.1"/>
</dbReference>
<dbReference type="PROSITE" id="PS50893">
    <property type="entry name" value="ABC_TRANSPORTER_2"/>
    <property type="match status" value="1"/>
</dbReference>
<feature type="domain" description="ABC transporter" evidence="3">
    <location>
        <begin position="4"/>
        <end position="238"/>
    </location>
</feature>
<dbReference type="InterPro" id="IPR015854">
    <property type="entry name" value="ABC_transpr_LolD-like"/>
</dbReference>
<evidence type="ECO:0000313" key="4">
    <source>
        <dbReference type="EMBL" id="MDQ0301923.1"/>
    </source>
</evidence>
<dbReference type="PANTHER" id="PTHR24220">
    <property type="entry name" value="IMPORT ATP-BINDING PROTEIN"/>
    <property type="match status" value="1"/>
</dbReference>
<keyword evidence="1" id="KW-0547">Nucleotide-binding</keyword>
<name>A0ABU0B7Y6_9HYPH</name>
<dbReference type="SUPFAM" id="SSF52540">
    <property type="entry name" value="P-loop containing nucleoside triphosphate hydrolases"/>
    <property type="match status" value="1"/>
</dbReference>
<protein>
    <submittedName>
        <fullName evidence="4">ABC transport system ATP-binding protein</fullName>
    </submittedName>
</protein>
<organism evidence="4 5">
    <name type="scientific">Ancylobacter polymorphus</name>
    <dbReference type="NCBI Taxonomy" id="223390"/>
    <lineage>
        <taxon>Bacteria</taxon>
        <taxon>Pseudomonadati</taxon>
        <taxon>Pseudomonadota</taxon>
        <taxon>Alphaproteobacteria</taxon>
        <taxon>Hyphomicrobiales</taxon>
        <taxon>Xanthobacteraceae</taxon>
        <taxon>Ancylobacter</taxon>
    </lineage>
</organism>
<dbReference type="InterPro" id="IPR027417">
    <property type="entry name" value="P-loop_NTPase"/>
</dbReference>
<evidence type="ECO:0000256" key="2">
    <source>
        <dbReference type="ARBA" id="ARBA00022840"/>
    </source>
</evidence>